<dbReference type="SMART" id="SM00342">
    <property type="entry name" value="HTH_ARAC"/>
    <property type="match status" value="1"/>
</dbReference>
<dbReference type="Gene3D" id="1.10.10.60">
    <property type="entry name" value="Homeodomain-like"/>
    <property type="match status" value="2"/>
</dbReference>
<dbReference type="PANTHER" id="PTHR46796:SF13">
    <property type="entry name" value="HTH-TYPE TRANSCRIPTIONAL ACTIVATOR RHAS"/>
    <property type="match status" value="1"/>
</dbReference>
<dbReference type="InterPro" id="IPR009057">
    <property type="entry name" value="Homeodomain-like_sf"/>
</dbReference>
<dbReference type="GO" id="GO:0043565">
    <property type="term" value="F:sequence-specific DNA binding"/>
    <property type="evidence" value="ECO:0007669"/>
    <property type="project" value="InterPro"/>
</dbReference>
<feature type="domain" description="HTH araC/xylS-type" evidence="4">
    <location>
        <begin position="176"/>
        <end position="273"/>
    </location>
</feature>
<proteinExistence type="predicted"/>
<dbReference type="PROSITE" id="PS00041">
    <property type="entry name" value="HTH_ARAC_FAMILY_1"/>
    <property type="match status" value="1"/>
</dbReference>
<evidence type="ECO:0000256" key="2">
    <source>
        <dbReference type="ARBA" id="ARBA00023125"/>
    </source>
</evidence>
<dbReference type="Pfam" id="PF12833">
    <property type="entry name" value="HTH_18"/>
    <property type="match status" value="1"/>
</dbReference>
<sequence>MASTENPALERLFDTVDVRIHRTRSVIHDDAALVTLGRVPTLIFVVDGELRDDTRGVRLTPGSAFLGLGRGPMAFESSAGTRLMQSEIELAAGPLRDALPDWLSVGDFATVEASAAALAATLGHDDPAVACTLRSGDPVICRMMVTTVLLSVIRAWSGSACAPDGWPTPAADPFLARVIEAVHAEPGRDWTVELLATLGAMSRSVFSERFRLAVGSSPATYVTAVRMDTAKSLLRAGRTVSDTARELGYSSDEGFSRAFRRHTGRTPSSWRVATAA</sequence>
<gene>
    <name evidence="5" type="ORF">IAA98_16145</name>
</gene>
<name>A0A9D1H2W9_9ACTN</name>
<comment type="caution">
    <text evidence="5">The sequence shown here is derived from an EMBL/GenBank/DDBJ whole genome shotgun (WGS) entry which is preliminary data.</text>
</comment>
<dbReference type="Proteomes" id="UP000886842">
    <property type="component" value="Unassembled WGS sequence"/>
</dbReference>
<dbReference type="InterPro" id="IPR018062">
    <property type="entry name" value="HTH_AraC-typ_CS"/>
</dbReference>
<keyword evidence="2" id="KW-0238">DNA-binding</keyword>
<reference evidence="5" key="1">
    <citation type="submission" date="2020-10" db="EMBL/GenBank/DDBJ databases">
        <authorList>
            <person name="Gilroy R."/>
        </authorList>
    </citation>
    <scope>NUCLEOTIDE SEQUENCE</scope>
    <source>
        <strain evidence="5">ChiGjej1B1-24693</strain>
    </source>
</reference>
<keyword evidence="3" id="KW-0804">Transcription</keyword>
<reference evidence="5" key="2">
    <citation type="journal article" date="2021" name="PeerJ">
        <title>Extensive microbial diversity within the chicken gut microbiome revealed by metagenomics and culture.</title>
        <authorList>
            <person name="Gilroy R."/>
            <person name="Ravi A."/>
            <person name="Getino M."/>
            <person name="Pursley I."/>
            <person name="Horton D.L."/>
            <person name="Alikhan N.F."/>
            <person name="Baker D."/>
            <person name="Gharbi K."/>
            <person name="Hall N."/>
            <person name="Watson M."/>
            <person name="Adriaenssens E.M."/>
            <person name="Foster-Nyarko E."/>
            <person name="Jarju S."/>
            <person name="Secka A."/>
            <person name="Antonio M."/>
            <person name="Oren A."/>
            <person name="Chaudhuri R.R."/>
            <person name="La Ragione R."/>
            <person name="Hildebrand F."/>
            <person name="Pallen M.J."/>
        </authorList>
    </citation>
    <scope>NUCLEOTIDE SEQUENCE</scope>
    <source>
        <strain evidence="5">ChiGjej1B1-24693</strain>
    </source>
</reference>
<evidence type="ECO:0000256" key="3">
    <source>
        <dbReference type="ARBA" id="ARBA00023163"/>
    </source>
</evidence>
<dbReference type="EMBL" id="DVLP01000462">
    <property type="protein sequence ID" value="HIT77110.1"/>
    <property type="molecule type" value="Genomic_DNA"/>
</dbReference>
<organism evidence="5 6">
    <name type="scientific">Candidatus Avipropionibacterium avicola</name>
    <dbReference type="NCBI Taxonomy" id="2840701"/>
    <lineage>
        <taxon>Bacteria</taxon>
        <taxon>Bacillati</taxon>
        <taxon>Actinomycetota</taxon>
        <taxon>Actinomycetes</taxon>
        <taxon>Propionibacteriales</taxon>
        <taxon>Propionibacteriaceae</taxon>
        <taxon>Propionibacteriaceae incertae sedis</taxon>
        <taxon>Candidatus Avipropionibacterium</taxon>
    </lineage>
</organism>
<dbReference type="InterPro" id="IPR050204">
    <property type="entry name" value="AraC_XylS_family_regulators"/>
</dbReference>
<dbReference type="PRINTS" id="PR00032">
    <property type="entry name" value="HTHARAC"/>
</dbReference>
<dbReference type="InterPro" id="IPR018060">
    <property type="entry name" value="HTH_AraC"/>
</dbReference>
<dbReference type="PROSITE" id="PS01124">
    <property type="entry name" value="HTH_ARAC_FAMILY_2"/>
    <property type="match status" value="1"/>
</dbReference>
<dbReference type="PANTHER" id="PTHR46796">
    <property type="entry name" value="HTH-TYPE TRANSCRIPTIONAL ACTIVATOR RHAS-RELATED"/>
    <property type="match status" value="1"/>
</dbReference>
<evidence type="ECO:0000313" key="6">
    <source>
        <dbReference type="Proteomes" id="UP000886842"/>
    </source>
</evidence>
<protein>
    <submittedName>
        <fullName evidence="5">Helix-turn-helix transcriptional regulator</fullName>
    </submittedName>
</protein>
<dbReference type="SUPFAM" id="SSF46689">
    <property type="entry name" value="Homeodomain-like"/>
    <property type="match status" value="2"/>
</dbReference>
<evidence type="ECO:0000313" key="5">
    <source>
        <dbReference type="EMBL" id="HIT77110.1"/>
    </source>
</evidence>
<accession>A0A9D1H2W9</accession>
<dbReference type="GO" id="GO:0003700">
    <property type="term" value="F:DNA-binding transcription factor activity"/>
    <property type="evidence" value="ECO:0007669"/>
    <property type="project" value="InterPro"/>
</dbReference>
<dbReference type="AlphaFoldDB" id="A0A9D1H2W9"/>
<evidence type="ECO:0000259" key="4">
    <source>
        <dbReference type="PROSITE" id="PS01124"/>
    </source>
</evidence>
<keyword evidence="1" id="KW-0805">Transcription regulation</keyword>
<evidence type="ECO:0000256" key="1">
    <source>
        <dbReference type="ARBA" id="ARBA00023015"/>
    </source>
</evidence>
<dbReference type="InterPro" id="IPR020449">
    <property type="entry name" value="Tscrpt_reg_AraC-type_HTH"/>
</dbReference>